<feature type="transmembrane region" description="Helical" evidence="9">
    <location>
        <begin position="98"/>
        <end position="119"/>
    </location>
</feature>
<dbReference type="InterPro" id="IPR003663">
    <property type="entry name" value="Sugar/inositol_transpt"/>
</dbReference>
<feature type="domain" description="Major facilitator superfamily (MFS) profile" evidence="10">
    <location>
        <begin position="1"/>
        <end position="436"/>
    </location>
</feature>
<feature type="compositionally biased region" description="Basic and acidic residues" evidence="8">
    <location>
        <begin position="481"/>
        <end position="502"/>
    </location>
</feature>
<dbReference type="InterPro" id="IPR050360">
    <property type="entry name" value="MFS_Sugar_Transporters"/>
</dbReference>
<keyword evidence="12" id="KW-1185">Reference proteome</keyword>
<organism evidence="11 12">
    <name type="scientific">Microdochium bolleyi</name>
    <dbReference type="NCBI Taxonomy" id="196109"/>
    <lineage>
        <taxon>Eukaryota</taxon>
        <taxon>Fungi</taxon>
        <taxon>Dikarya</taxon>
        <taxon>Ascomycota</taxon>
        <taxon>Pezizomycotina</taxon>
        <taxon>Sordariomycetes</taxon>
        <taxon>Xylariomycetidae</taxon>
        <taxon>Xylariales</taxon>
        <taxon>Microdochiaceae</taxon>
        <taxon>Microdochium</taxon>
    </lineage>
</organism>
<dbReference type="Proteomes" id="UP000070501">
    <property type="component" value="Unassembled WGS sequence"/>
</dbReference>
<dbReference type="GO" id="GO:0016020">
    <property type="term" value="C:membrane"/>
    <property type="evidence" value="ECO:0007669"/>
    <property type="project" value="UniProtKB-SubCell"/>
</dbReference>
<evidence type="ECO:0000256" key="8">
    <source>
        <dbReference type="SAM" id="MobiDB-lite"/>
    </source>
</evidence>
<keyword evidence="6 9" id="KW-0472">Membrane</keyword>
<dbReference type="Pfam" id="PF00083">
    <property type="entry name" value="Sugar_tr"/>
    <property type="match status" value="1"/>
</dbReference>
<keyword evidence="4 9" id="KW-0812">Transmembrane</keyword>
<evidence type="ECO:0000256" key="1">
    <source>
        <dbReference type="ARBA" id="ARBA00004141"/>
    </source>
</evidence>
<dbReference type="InParanoid" id="A0A136ITN4"/>
<evidence type="ECO:0000256" key="4">
    <source>
        <dbReference type="ARBA" id="ARBA00022692"/>
    </source>
</evidence>
<feature type="transmembrane region" description="Helical" evidence="9">
    <location>
        <begin position="379"/>
        <end position="402"/>
    </location>
</feature>
<dbReference type="Gene3D" id="1.20.1250.20">
    <property type="entry name" value="MFS general substrate transporter like domains"/>
    <property type="match status" value="1"/>
</dbReference>
<feature type="region of interest" description="Disordered" evidence="8">
    <location>
        <begin position="467"/>
        <end position="502"/>
    </location>
</feature>
<sequence length="502" mass="54119">MFNWGYDTLVFSGVVAMKHFNIKFGECHVSATGNPVCAIPGGTVSIMNAAPFVGKLFGIWLASPLAERLGRKPIFLVVVFTSYVGVILQITATTVAQFTVGRVVCYAMTGVCAPVIPAYIAEVAPAEMRGLLVAMMHLQIVLGNIVASLINTGTSKIDSNTSWMIPIGFQFVLPSLMAAGYPLLVESPRWLVSKDQTERALVALRRLRGAAVSEASIAAETELLVTSNSNRVKGTWSEVFTGTNRRRTLICILAMVGQQITGQVFVLQYGVLFYQKQGYTNSFELLAGGLLLSFFVSILTTFVVDHFGRRPLLISGGIGQAVFLLLIGAVSTPLGVTRTVLNLQVAGFYLWAVAFNLSSAPLSYILLSESSPTRLVEKVNLVATTVHVVVGFTVSITAPYLLYEEYANLGGKVGYIYGTAALVAAVLAFFFVPEMKGRSLEEIDVLFANRVPARQFKTTPVDLASLTIGSSGAEGENPSSRGDDSEKRNEVVVESEKQVDRV</sequence>
<feature type="transmembrane region" description="Helical" evidence="9">
    <location>
        <begin position="131"/>
        <end position="151"/>
    </location>
</feature>
<evidence type="ECO:0000256" key="5">
    <source>
        <dbReference type="ARBA" id="ARBA00022989"/>
    </source>
</evidence>
<evidence type="ECO:0000256" key="2">
    <source>
        <dbReference type="ARBA" id="ARBA00010992"/>
    </source>
</evidence>
<dbReference type="AlphaFoldDB" id="A0A136ITN4"/>
<proteinExistence type="inferred from homology"/>
<evidence type="ECO:0000256" key="9">
    <source>
        <dbReference type="SAM" id="Phobius"/>
    </source>
</evidence>
<feature type="transmembrane region" description="Helical" evidence="9">
    <location>
        <begin position="414"/>
        <end position="432"/>
    </location>
</feature>
<evidence type="ECO:0000313" key="12">
    <source>
        <dbReference type="Proteomes" id="UP000070501"/>
    </source>
</evidence>
<dbReference type="InterPro" id="IPR005828">
    <property type="entry name" value="MFS_sugar_transport-like"/>
</dbReference>
<reference evidence="12" key="1">
    <citation type="submission" date="2016-02" db="EMBL/GenBank/DDBJ databases">
        <title>Draft genome sequence of Microdochium bolleyi, a fungal endophyte of beachgrass.</title>
        <authorList>
            <consortium name="DOE Joint Genome Institute"/>
            <person name="David A.S."/>
            <person name="May G."/>
            <person name="Haridas S."/>
            <person name="Lim J."/>
            <person name="Wang M."/>
            <person name="Labutti K."/>
            <person name="Lipzen A."/>
            <person name="Barry K."/>
            <person name="Grigoriev I.V."/>
        </authorList>
    </citation>
    <scope>NUCLEOTIDE SEQUENCE [LARGE SCALE GENOMIC DNA]</scope>
    <source>
        <strain evidence="12">J235TASD1</strain>
    </source>
</reference>
<feature type="transmembrane region" description="Helical" evidence="9">
    <location>
        <begin position="44"/>
        <end position="62"/>
    </location>
</feature>
<feature type="transmembrane region" description="Helical" evidence="9">
    <location>
        <begin position="74"/>
        <end position="92"/>
    </location>
</feature>
<name>A0A136ITN4_9PEZI</name>
<evidence type="ECO:0000256" key="7">
    <source>
        <dbReference type="RuleBase" id="RU003346"/>
    </source>
</evidence>
<feature type="transmembrane region" description="Helical" evidence="9">
    <location>
        <begin position="285"/>
        <end position="304"/>
    </location>
</feature>
<keyword evidence="3 7" id="KW-0813">Transport</keyword>
<dbReference type="PANTHER" id="PTHR48022:SF77">
    <property type="entry name" value="MAJOR FACILITATOR SUPERFAMILY (MFS) PROFILE DOMAIN-CONTAINING PROTEIN"/>
    <property type="match status" value="1"/>
</dbReference>
<keyword evidence="5 9" id="KW-1133">Transmembrane helix</keyword>
<feature type="transmembrane region" description="Helical" evidence="9">
    <location>
        <begin position="163"/>
        <end position="184"/>
    </location>
</feature>
<feature type="transmembrane region" description="Helical" evidence="9">
    <location>
        <begin position="348"/>
        <end position="367"/>
    </location>
</feature>
<feature type="transmembrane region" description="Helical" evidence="9">
    <location>
        <begin position="249"/>
        <end position="273"/>
    </location>
</feature>
<dbReference type="InterPro" id="IPR036259">
    <property type="entry name" value="MFS_trans_sf"/>
</dbReference>
<dbReference type="NCBIfam" id="TIGR00879">
    <property type="entry name" value="SP"/>
    <property type="match status" value="1"/>
</dbReference>
<comment type="subcellular location">
    <subcellularLocation>
        <location evidence="1">Membrane</location>
        <topology evidence="1">Multi-pass membrane protein</topology>
    </subcellularLocation>
</comment>
<dbReference type="InterPro" id="IPR020846">
    <property type="entry name" value="MFS_dom"/>
</dbReference>
<dbReference type="SUPFAM" id="SSF103473">
    <property type="entry name" value="MFS general substrate transporter"/>
    <property type="match status" value="1"/>
</dbReference>
<dbReference type="PROSITE" id="PS50850">
    <property type="entry name" value="MFS"/>
    <property type="match status" value="1"/>
</dbReference>
<feature type="transmembrane region" description="Helical" evidence="9">
    <location>
        <begin position="311"/>
        <end position="336"/>
    </location>
</feature>
<evidence type="ECO:0000259" key="10">
    <source>
        <dbReference type="PROSITE" id="PS50850"/>
    </source>
</evidence>
<accession>A0A136ITN4</accession>
<evidence type="ECO:0000313" key="11">
    <source>
        <dbReference type="EMBL" id="KXJ88320.1"/>
    </source>
</evidence>
<dbReference type="EMBL" id="KQ964259">
    <property type="protein sequence ID" value="KXJ88320.1"/>
    <property type="molecule type" value="Genomic_DNA"/>
</dbReference>
<protein>
    <submittedName>
        <fullName evidence="11">General substrate transporter</fullName>
    </submittedName>
</protein>
<dbReference type="PANTHER" id="PTHR48022">
    <property type="entry name" value="PLASTIDIC GLUCOSE TRANSPORTER 4"/>
    <property type="match status" value="1"/>
</dbReference>
<dbReference type="GO" id="GO:0005351">
    <property type="term" value="F:carbohydrate:proton symporter activity"/>
    <property type="evidence" value="ECO:0007669"/>
    <property type="project" value="TreeGrafter"/>
</dbReference>
<comment type="similarity">
    <text evidence="2 7">Belongs to the major facilitator superfamily. Sugar transporter (TC 2.A.1.1) family.</text>
</comment>
<dbReference type="OrthoDB" id="6612291at2759"/>
<gene>
    <name evidence="11" type="ORF">Micbo1qcDRAFT_151412</name>
</gene>
<evidence type="ECO:0000256" key="3">
    <source>
        <dbReference type="ARBA" id="ARBA00022448"/>
    </source>
</evidence>
<evidence type="ECO:0000256" key="6">
    <source>
        <dbReference type="ARBA" id="ARBA00023136"/>
    </source>
</evidence>